<evidence type="ECO:0000313" key="3">
    <source>
        <dbReference type="Proteomes" id="UP000286806"/>
    </source>
</evidence>
<organism evidence="2 3">
    <name type="scientific">Sulfuriferula multivorans</name>
    <dbReference type="NCBI Taxonomy" id="1559896"/>
    <lineage>
        <taxon>Bacteria</taxon>
        <taxon>Pseudomonadati</taxon>
        <taxon>Pseudomonadota</taxon>
        <taxon>Betaproteobacteria</taxon>
        <taxon>Nitrosomonadales</taxon>
        <taxon>Sulfuricellaceae</taxon>
        <taxon>Sulfuriferula</taxon>
    </lineage>
</organism>
<proteinExistence type="predicted"/>
<evidence type="ECO:0000256" key="1">
    <source>
        <dbReference type="SAM" id="MobiDB-lite"/>
    </source>
</evidence>
<name>A0A401JZK7_9PROT</name>
<dbReference type="OrthoDB" id="8559866at2"/>
<feature type="region of interest" description="Disordered" evidence="1">
    <location>
        <begin position="1"/>
        <end position="62"/>
    </location>
</feature>
<evidence type="ECO:0000313" key="2">
    <source>
        <dbReference type="EMBL" id="GCB02080.1"/>
    </source>
</evidence>
<feature type="compositionally biased region" description="Low complexity" evidence="1">
    <location>
        <begin position="18"/>
        <end position="37"/>
    </location>
</feature>
<sequence>MTAPKSALDTHAVPPVPDTTAPSTAPPTDMASYINAVRARRQAAEQANAESGTSPTPTPDEIRSANIERNLRPSGGANGVFQILSMGVRTAQFSFRGWTTDSSNFQKQVINVDAGLNGDIERAIVRRMIELIRQYYQGDFNWESQRLNRVVVLSARKKDTAGLEDFLMKEFFKADGEQR</sequence>
<comment type="caution">
    <text evidence="2">The sequence shown here is derived from an EMBL/GenBank/DDBJ whole genome shotgun (WGS) entry which is preliminary data.</text>
</comment>
<gene>
    <name evidence="2" type="ORF">SFMTTN_2897</name>
</gene>
<dbReference type="Proteomes" id="UP000286806">
    <property type="component" value="Unassembled WGS sequence"/>
</dbReference>
<reference evidence="2 3" key="1">
    <citation type="journal article" date="2019" name="Front. Microbiol.">
        <title>Genomes of Neutrophilic Sulfur-Oxidizing Chemolithoautotrophs Representing 9 Proteobacterial Species From 8 Genera.</title>
        <authorList>
            <person name="Watanabe T."/>
            <person name="Kojima H."/>
            <person name="Umezawa K."/>
            <person name="Hori C."/>
            <person name="Takasuka T.E."/>
            <person name="Kato Y."/>
            <person name="Fukui M."/>
        </authorList>
    </citation>
    <scope>NUCLEOTIDE SEQUENCE [LARGE SCALE GENOMIC DNA]</scope>
    <source>
        <strain evidence="2 3">TTN</strain>
    </source>
</reference>
<dbReference type="RefSeq" id="WP_124705839.1">
    <property type="nucleotide sequence ID" value="NZ_BGOW01000033.1"/>
</dbReference>
<accession>A0A401JZK7</accession>
<protein>
    <submittedName>
        <fullName evidence="2">Uncharacterized protein</fullName>
    </submittedName>
</protein>
<dbReference type="EMBL" id="BGOW01000033">
    <property type="protein sequence ID" value="GCB02080.1"/>
    <property type="molecule type" value="Genomic_DNA"/>
</dbReference>
<keyword evidence="3" id="KW-1185">Reference proteome</keyword>
<dbReference type="AlphaFoldDB" id="A0A401JZK7"/>